<dbReference type="Proteomes" id="UP000215902">
    <property type="component" value="Unassembled WGS sequence"/>
</dbReference>
<evidence type="ECO:0000313" key="14">
    <source>
        <dbReference type="EMBL" id="PAA55858.1"/>
    </source>
</evidence>
<evidence type="ECO:0000313" key="15">
    <source>
        <dbReference type="Proteomes" id="UP000215902"/>
    </source>
</evidence>
<evidence type="ECO:0000256" key="6">
    <source>
        <dbReference type="ARBA" id="ARBA00022771"/>
    </source>
</evidence>
<evidence type="ECO:0000256" key="5">
    <source>
        <dbReference type="ARBA" id="ARBA00022737"/>
    </source>
</evidence>
<dbReference type="CDD" id="cd20355">
    <property type="entry name" value="Rcat_RBR_RNF19"/>
    <property type="match status" value="1"/>
</dbReference>
<evidence type="ECO:0000259" key="13">
    <source>
        <dbReference type="PROSITE" id="PS51873"/>
    </source>
</evidence>
<feature type="transmembrane region" description="Helical" evidence="11">
    <location>
        <begin position="356"/>
        <end position="389"/>
    </location>
</feature>
<feature type="domain" description="RING-type" evidence="12">
    <location>
        <begin position="128"/>
        <end position="176"/>
    </location>
</feature>
<evidence type="ECO:0000256" key="1">
    <source>
        <dbReference type="ARBA" id="ARBA00001798"/>
    </source>
</evidence>
<dbReference type="Pfam" id="PF01485">
    <property type="entry name" value="IBR"/>
    <property type="match status" value="2"/>
</dbReference>
<dbReference type="InterPro" id="IPR001841">
    <property type="entry name" value="Znf_RING"/>
</dbReference>
<gene>
    <name evidence="14" type="ORF">BOX15_Mlig033697g1</name>
</gene>
<evidence type="ECO:0000256" key="8">
    <source>
        <dbReference type="ARBA" id="ARBA00022833"/>
    </source>
</evidence>
<evidence type="ECO:0000256" key="4">
    <source>
        <dbReference type="ARBA" id="ARBA00022723"/>
    </source>
</evidence>
<evidence type="ECO:0000256" key="11">
    <source>
        <dbReference type="SAM" id="Phobius"/>
    </source>
</evidence>
<keyword evidence="8" id="KW-0862">Zinc</keyword>
<feature type="region of interest" description="Disordered" evidence="10">
    <location>
        <begin position="1"/>
        <end position="35"/>
    </location>
</feature>
<reference evidence="14 15" key="1">
    <citation type="submission" date="2017-06" db="EMBL/GenBank/DDBJ databases">
        <title>A platform for efficient transgenesis in Macrostomum lignano, a flatworm model organism for stem cell research.</title>
        <authorList>
            <person name="Berezikov E."/>
        </authorList>
    </citation>
    <scope>NUCLEOTIDE SEQUENCE [LARGE SCALE GENOMIC DNA]</scope>
    <source>
        <strain evidence="14">DV1</strain>
        <tissue evidence="14">Whole organism</tissue>
    </source>
</reference>
<feature type="compositionally biased region" description="Acidic residues" evidence="10">
    <location>
        <begin position="464"/>
        <end position="474"/>
    </location>
</feature>
<comment type="caution">
    <text evidence="14">The sequence shown here is derived from an EMBL/GenBank/DDBJ whole genome shotgun (WGS) entry which is preliminary data.</text>
</comment>
<proteinExistence type="predicted"/>
<feature type="compositionally biased region" description="Polar residues" evidence="10">
    <location>
        <begin position="628"/>
        <end position="642"/>
    </location>
</feature>
<comment type="catalytic activity">
    <reaction evidence="1">
        <text>[E2 ubiquitin-conjugating enzyme]-S-ubiquitinyl-L-cysteine + [acceptor protein]-L-lysine = [E2 ubiquitin-conjugating enzyme]-L-cysteine + [acceptor protein]-N(6)-ubiquitinyl-L-lysine.</text>
        <dbReference type="EC" id="2.3.2.31"/>
    </reaction>
</comment>
<name>A0A267E2S2_9PLAT</name>
<dbReference type="EC" id="2.3.2.31" evidence="2"/>
<dbReference type="Gene3D" id="3.30.40.10">
    <property type="entry name" value="Zinc/RING finger domain, C3HC4 (zinc finger)"/>
    <property type="match status" value="1"/>
</dbReference>
<keyword evidence="15" id="KW-1185">Reference proteome</keyword>
<protein>
    <recommendedName>
        <fullName evidence="2">RBR-type E3 ubiquitin transferase</fullName>
        <ecNumber evidence="2">2.3.2.31</ecNumber>
    </recommendedName>
</protein>
<dbReference type="InterPro" id="IPR013083">
    <property type="entry name" value="Znf_RING/FYVE/PHD"/>
</dbReference>
<keyword evidence="6 9" id="KW-0863">Zinc-finger</keyword>
<evidence type="ECO:0000256" key="10">
    <source>
        <dbReference type="SAM" id="MobiDB-lite"/>
    </source>
</evidence>
<evidence type="ECO:0000256" key="9">
    <source>
        <dbReference type="PROSITE-ProRule" id="PRU00175"/>
    </source>
</evidence>
<organism evidence="14 15">
    <name type="scientific">Macrostomum lignano</name>
    <dbReference type="NCBI Taxonomy" id="282301"/>
    <lineage>
        <taxon>Eukaryota</taxon>
        <taxon>Metazoa</taxon>
        <taxon>Spiralia</taxon>
        <taxon>Lophotrochozoa</taxon>
        <taxon>Platyhelminthes</taxon>
        <taxon>Rhabditophora</taxon>
        <taxon>Macrostomorpha</taxon>
        <taxon>Macrostomida</taxon>
        <taxon>Macrostomidae</taxon>
        <taxon>Macrostomum</taxon>
    </lineage>
</organism>
<feature type="non-terminal residue" evidence="14">
    <location>
        <position position="1"/>
    </location>
</feature>
<dbReference type="CDD" id="cd20338">
    <property type="entry name" value="BRcat_RBR_RNF19"/>
    <property type="match status" value="1"/>
</dbReference>
<feature type="compositionally biased region" description="Low complexity" evidence="10">
    <location>
        <begin position="65"/>
        <end position="83"/>
    </location>
</feature>
<keyword evidence="11" id="KW-0812">Transmembrane</keyword>
<dbReference type="InterPro" id="IPR044066">
    <property type="entry name" value="TRIAD_supradom"/>
</dbReference>
<keyword evidence="7" id="KW-0833">Ubl conjugation pathway</keyword>
<dbReference type="PANTHER" id="PTHR11685">
    <property type="entry name" value="RBR FAMILY RING FINGER AND IBR DOMAIN-CONTAINING"/>
    <property type="match status" value="1"/>
</dbReference>
<dbReference type="FunFam" id="1.20.120.1750:FF:000017">
    <property type="entry name" value="RBR-type E3 ubiquitin transferase"/>
    <property type="match status" value="1"/>
</dbReference>
<feature type="region of interest" description="Disordered" evidence="10">
    <location>
        <begin position="589"/>
        <end position="611"/>
    </location>
</feature>
<dbReference type="PROSITE" id="PS51873">
    <property type="entry name" value="TRIAD"/>
    <property type="match status" value="1"/>
</dbReference>
<dbReference type="PROSITE" id="PS50089">
    <property type="entry name" value="ZF_RING_2"/>
    <property type="match status" value="1"/>
</dbReference>
<dbReference type="STRING" id="282301.A0A267E2S2"/>
<dbReference type="InterPro" id="IPR002867">
    <property type="entry name" value="IBR_dom"/>
</dbReference>
<feature type="region of interest" description="Disordered" evidence="10">
    <location>
        <begin position="464"/>
        <end position="523"/>
    </location>
</feature>
<feature type="compositionally biased region" description="Low complexity" evidence="10">
    <location>
        <begin position="512"/>
        <end position="523"/>
    </location>
</feature>
<dbReference type="Gene3D" id="1.20.120.1750">
    <property type="match status" value="1"/>
</dbReference>
<dbReference type="SMART" id="SM00647">
    <property type="entry name" value="IBR"/>
    <property type="match status" value="2"/>
</dbReference>
<dbReference type="GO" id="GO:0061630">
    <property type="term" value="F:ubiquitin protein ligase activity"/>
    <property type="evidence" value="ECO:0007669"/>
    <property type="project" value="UniProtKB-EC"/>
</dbReference>
<feature type="transmembrane region" description="Helical" evidence="11">
    <location>
        <begin position="413"/>
        <end position="446"/>
    </location>
</feature>
<keyword evidence="5" id="KW-0677">Repeat</keyword>
<dbReference type="InterPro" id="IPR031127">
    <property type="entry name" value="E3_UB_ligase_RBR"/>
</dbReference>
<dbReference type="GO" id="GO:0008270">
    <property type="term" value="F:zinc ion binding"/>
    <property type="evidence" value="ECO:0007669"/>
    <property type="project" value="UniProtKB-KW"/>
</dbReference>
<dbReference type="GO" id="GO:0016567">
    <property type="term" value="P:protein ubiquitination"/>
    <property type="evidence" value="ECO:0007669"/>
    <property type="project" value="InterPro"/>
</dbReference>
<accession>A0A267E2S2</accession>
<evidence type="ECO:0000256" key="2">
    <source>
        <dbReference type="ARBA" id="ARBA00012251"/>
    </source>
</evidence>
<sequence>LQPRQPMSRSCRRSRGGGGPAGSSTADNVGGGGGGRGSVVFAMRDFFRQIGGSGSGGSRKRSKKSTASALSGPASSSSVAVPGPSGLSTAAAAAAANSASSDSIASGCPEQRRSPAAAFADIAGLVECPVCTESLPLAQFPPMLLDCDHFACHACLRTSLRLCISEGLPATCLSCNNRLHPADVDSIVDEERLRLKYEQFTLRRVLAADPDCRWCPAPDCKYAVIATGCASCPQLECPVCRIQFCYHCKTEWHPTTTCEQARIERQTAEVLAAARAGADILSLSSRSESIAEIKQCPRCATYITKENDGSCNHMRCKMCGSEFCWLCRKEITDLHYLSPSGCTFWGKKPWSRKKKILWQLGTLIGAPIGIALLAGLAVPAITMGVPVWVGQQANNRLKRGDGLLRRSRARRHCLVTVAVCGSALLSPVVAVLSVGVSVPILLAYVYGVVPVSLCRANGCGILQDEDPEDDDEDMELHGTADADQGLSFSSRSGSRPVVDLMAGHRGGGAGGNSSAAGSTSGAVAPAASVERDLASGCSQADAQTEESISLVLVSSGREAKVAAAGAAAGAAASAAAVALQQQKKQNLQQKLKKQQWEDESHGPLLLPDQQSDGSNSIVSFSLVASGCSSGRQRHPASSSSRCHQQQHHQHHHHQQQTTQAEVLAYNQHCSNANSATGASAAATGCRVGSFESLDDKRSCSLSVYTVDTNDASMLGLTGSIAGGRDPDGKSISIISEDRQPIELPTAQAQAHNQLANCDAAAGEPAMATVAMDASDSACRRCSLSAASAGYARDQVVDEAAESEFSASG</sequence>
<feature type="compositionally biased region" description="Basic residues" evidence="10">
    <location>
        <begin position="644"/>
        <end position="654"/>
    </location>
</feature>
<feature type="region of interest" description="Disordered" evidence="10">
    <location>
        <begin position="50"/>
        <end position="83"/>
    </location>
</feature>
<keyword evidence="11" id="KW-0472">Membrane</keyword>
<dbReference type="SUPFAM" id="SSF57850">
    <property type="entry name" value="RING/U-box"/>
    <property type="match status" value="3"/>
</dbReference>
<evidence type="ECO:0000256" key="7">
    <source>
        <dbReference type="ARBA" id="ARBA00022786"/>
    </source>
</evidence>
<dbReference type="AlphaFoldDB" id="A0A267E2S2"/>
<keyword evidence="11" id="KW-1133">Transmembrane helix</keyword>
<keyword evidence="4" id="KW-0479">Metal-binding</keyword>
<evidence type="ECO:0000256" key="3">
    <source>
        <dbReference type="ARBA" id="ARBA00022679"/>
    </source>
</evidence>
<keyword evidence="3" id="KW-0808">Transferase</keyword>
<dbReference type="OrthoDB" id="1431934at2759"/>
<evidence type="ECO:0000259" key="12">
    <source>
        <dbReference type="PROSITE" id="PS50089"/>
    </source>
</evidence>
<feature type="domain" description="RING-type" evidence="13">
    <location>
        <begin position="124"/>
        <end position="346"/>
    </location>
</feature>
<feature type="region of interest" description="Disordered" evidence="10">
    <location>
        <begin position="628"/>
        <end position="659"/>
    </location>
</feature>
<dbReference type="EMBL" id="NIVC01002697">
    <property type="protein sequence ID" value="PAA55858.1"/>
    <property type="molecule type" value="Genomic_DNA"/>
</dbReference>